<dbReference type="Proteomes" id="UP001335910">
    <property type="component" value="Unassembled WGS sequence"/>
</dbReference>
<protein>
    <submittedName>
        <fullName evidence="1">Flavodoxin-like domain protein</fullName>
    </submittedName>
</protein>
<keyword evidence="2" id="KW-1185">Reference proteome</keyword>
<sequence>MDFQALCLRQFMAFLGIERVEFIRAEGASKREDVKQREIYLAMASLPHGINNILNHGE</sequence>
<accession>A0ABU7U6G0</accession>
<reference evidence="1 2" key="1">
    <citation type="submission" date="2023-10" db="EMBL/GenBank/DDBJ databases">
        <title>Wastewater isolates of ESBL- and carbapenemase-producing Gram-negative bacteria from New Zealand.</title>
        <authorList>
            <person name="Straub C."/>
            <person name="Weaver L."/>
            <person name="Cornelius A."/>
            <person name="Mcgill E."/>
            <person name="Dyet K."/>
            <person name="White L."/>
            <person name="Pattis I."/>
        </authorList>
    </citation>
    <scope>NUCLEOTIDE SEQUENCE [LARGE SCALE GENOMIC DNA]</scope>
    <source>
        <strain evidence="1 2">ESBL35</strain>
    </source>
</reference>
<evidence type="ECO:0000313" key="2">
    <source>
        <dbReference type="Proteomes" id="UP001335910"/>
    </source>
</evidence>
<gene>
    <name evidence="1" type="ORF">V4839_01810</name>
</gene>
<dbReference type="RefSeq" id="WP_331390827.1">
    <property type="nucleotide sequence ID" value="NZ_JAZKLB010000001.1"/>
</dbReference>
<name>A0ABU7U6G0_LELAM</name>
<evidence type="ECO:0000313" key="1">
    <source>
        <dbReference type="EMBL" id="MEE9682245.1"/>
    </source>
</evidence>
<dbReference type="EMBL" id="JAZKLI010000001">
    <property type="protein sequence ID" value="MEE9682245.1"/>
    <property type="molecule type" value="Genomic_DNA"/>
</dbReference>
<organism evidence="1 2">
    <name type="scientific">Lelliottia amnigena</name>
    <name type="common">Enterobacter amnigenus</name>
    <dbReference type="NCBI Taxonomy" id="61646"/>
    <lineage>
        <taxon>Bacteria</taxon>
        <taxon>Pseudomonadati</taxon>
        <taxon>Pseudomonadota</taxon>
        <taxon>Gammaproteobacteria</taxon>
        <taxon>Enterobacterales</taxon>
        <taxon>Enterobacteriaceae</taxon>
        <taxon>Lelliottia</taxon>
    </lineage>
</organism>
<proteinExistence type="predicted"/>
<comment type="caution">
    <text evidence="1">The sequence shown here is derived from an EMBL/GenBank/DDBJ whole genome shotgun (WGS) entry which is preliminary data.</text>
</comment>